<dbReference type="GO" id="GO:0015970">
    <property type="term" value="P:guanosine tetraphosphate biosynthetic process"/>
    <property type="evidence" value="ECO:0007669"/>
    <property type="project" value="UniProtKB-UniPathway"/>
</dbReference>
<dbReference type="GO" id="GO:0008728">
    <property type="term" value="F:GTP diphosphokinase activity"/>
    <property type="evidence" value="ECO:0007669"/>
    <property type="project" value="UniProtKB-EC"/>
</dbReference>
<dbReference type="InterPro" id="IPR007685">
    <property type="entry name" value="RelA_SpoT"/>
</dbReference>
<dbReference type="Pfam" id="PF13291">
    <property type="entry name" value="ACT_4"/>
    <property type="match status" value="1"/>
</dbReference>
<dbReference type="InterPro" id="IPR045865">
    <property type="entry name" value="ACT-like_dom_sf"/>
</dbReference>
<dbReference type="InterPro" id="IPR003607">
    <property type="entry name" value="HD/PDEase_dom"/>
</dbReference>
<feature type="domain" description="TGS" evidence="12">
    <location>
        <begin position="391"/>
        <end position="452"/>
    </location>
</feature>
<dbReference type="Pfam" id="PF13328">
    <property type="entry name" value="HD_4"/>
    <property type="match status" value="1"/>
</dbReference>
<dbReference type="Pfam" id="PF04607">
    <property type="entry name" value="RelA_SpoT"/>
    <property type="match status" value="1"/>
</dbReference>
<dbReference type="InterPro" id="IPR004811">
    <property type="entry name" value="RelA/Spo_fam"/>
</dbReference>
<dbReference type="InterPro" id="IPR004095">
    <property type="entry name" value="TGS"/>
</dbReference>
<dbReference type="FunFam" id="3.10.20.30:FF:000002">
    <property type="entry name" value="GTP pyrophosphokinase (RelA/SpoT)"/>
    <property type="match status" value="1"/>
</dbReference>
<dbReference type="InterPro" id="IPR045600">
    <property type="entry name" value="RelA/SpoT_AH_RIS"/>
</dbReference>
<keyword evidence="13" id="KW-0418">Kinase</keyword>
<dbReference type="SMART" id="SM00954">
    <property type="entry name" value="RelA_SpoT"/>
    <property type="match status" value="1"/>
</dbReference>
<dbReference type="Proteomes" id="UP000254060">
    <property type="component" value="Unassembled WGS sequence"/>
</dbReference>
<feature type="domain" description="ACT" evidence="10">
    <location>
        <begin position="654"/>
        <end position="728"/>
    </location>
</feature>
<dbReference type="EC" id="2.7.6.5" evidence="2"/>
<dbReference type="GO" id="GO:0005886">
    <property type="term" value="C:plasma membrane"/>
    <property type="evidence" value="ECO:0007669"/>
    <property type="project" value="TreeGrafter"/>
</dbReference>
<dbReference type="Gene3D" id="3.30.70.260">
    <property type="match status" value="1"/>
</dbReference>
<dbReference type="SUPFAM" id="SSF109604">
    <property type="entry name" value="HD-domain/PDEase-like"/>
    <property type="match status" value="1"/>
</dbReference>
<keyword evidence="4" id="KW-0342">GTP-binding</keyword>
<evidence type="ECO:0000259" key="10">
    <source>
        <dbReference type="PROSITE" id="PS51671"/>
    </source>
</evidence>
<proteinExistence type="inferred from homology"/>
<evidence type="ECO:0000259" key="12">
    <source>
        <dbReference type="PROSITE" id="PS51880"/>
    </source>
</evidence>
<dbReference type="SUPFAM" id="SSF55021">
    <property type="entry name" value="ACT-like"/>
    <property type="match status" value="1"/>
</dbReference>
<dbReference type="PROSITE" id="PS51880">
    <property type="entry name" value="TGS"/>
    <property type="match status" value="1"/>
</dbReference>
<dbReference type="GO" id="GO:0005525">
    <property type="term" value="F:GTP binding"/>
    <property type="evidence" value="ECO:0007669"/>
    <property type="project" value="UniProtKB-KW"/>
</dbReference>
<evidence type="ECO:0000256" key="8">
    <source>
        <dbReference type="ARBA" id="ARBA00048244"/>
    </source>
</evidence>
<evidence type="ECO:0000256" key="9">
    <source>
        <dbReference type="RuleBase" id="RU003847"/>
    </source>
</evidence>
<dbReference type="RefSeq" id="WP_024369892.1">
    <property type="nucleotide sequence ID" value="NZ_UGGP01000001.1"/>
</dbReference>
<comment type="similarity">
    <text evidence="9">Belongs to the relA/spoT family.</text>
</comment>
<keyword evidence="4" id="KW-0547">Nucleotide-binding</keyword>
<dbReference type="FunFam" id="1.10.3210.10:FF:000001">
    <property type="entry name" value="GTP pyrophosphokinase RelA"/>
    <property type="match status" value="1"/>
</dbReference>
<dbReference type="PANTHER" id="PTHR21262">
    <property type="entry name" value="GUANOSINE-3',5'-BIS DIPHOSPHATE 3'-PYROPHOSPHOHYDROLASE"/>
    <property type="match status" value="1"/>
</dbReference>
<dbReference type="STRING" id="1397694.GCA_000702585_02555"/>
<dbReference type="PROSITE" id="PS51671">
    <property type="entry name" value="ACT"/>
    <property type="match status" value="1"/>
</dbReference>
<dbReference type="SUPFAM" id="SSF81301">
    <property type="entry name" value="Nucleotidyltransferase"/>
    <property type="match status" value="1"/>
</dbReference>
<comment type="pathway">
    <text evidence="1">Purine metabolism; ppGpp biosynthesis; ppGpp from GTP: step 1/2.</text>
</comment>
<evidence type="ECO:0000256" key="5">
    <source>
        <dbReference type="ARBA" id="ARBA00029754"/>
    </source>
</evidence>
<evidence type="ECO:0000313" key="14">
    <source>
        <dbReference type="Proteomes" id="UP000254060"/>
    </source>
</evidence>
<dbReference type="PROSITE" id="PS51831">
    <property type="entry name" value="HD"/>
    <property type="match status" value="1"/>
</dbReference>
<dbReference type="SUPFAM" id="SSF81271">
    <property type="entry name" value="TGS-like"/>
    <property type="match status" value="1"/>
</dbReference>
<organism evidence="13 14">
    <name type="scientific">Exiguobacterium aurantiacum</name>
    <dbReference type="NCBI Taxonomy" id="33987"/>
    <lineage>
        <taxon>Bacteria</taxon>
        <taxon>Bacillati</taxon>
        <taxon>Bacillota</taxon>
        <taxon>Bacilli</taxon>
        <taxon>Bacillales</taxon>
        <taxon>Bacillales Family XII. Incertae Sedis</taxon>
        <taxon>Exiguobacterium</taxon>
    </lineage>
</organism>
<dbReference type="Pfam" id="PF19296">
    <property type="entry name" value="RelA_AH_RIS"/>
    <property type="match status" value="1"/>
</dbReference>
<sequence length="729" mass="82857">MTKKQIVSIEDLLDALGEYMGEDDIAEVKRAYEYAKLHHTGQFRRSGEPYILHPVQVAGILVDIGLDATTIIGALLHDVVEDTDVTLKELADEFGVDVAMLVDGVTKLGKIKYKSKKEELAENHRKMIIAMAEDVRVILIKLADRLHNMRTLQHMPKEKQVQKAEETLEIFAPLAHRMGISTIKWELEDISLRYINPQQYYKIVSMMKQKRTEREALVTSVITEVNAVLEEVSIEADVNGRPKHIYSIYNKMVKHKKEFNEIYDLMAVRIIVDSIRDCYAVLGIIHTQYKPMPGRFKDYIAMPKPNMYQSLHTTVIGPKGEPLEVQIRTKDMHFIAEFGIAAHWAYKEGKNVATNGFDEKIAHLREILELQKDTTDAEEFMESLKVDFFSDMLYVFTPKGDVFELPKGSVPIDYAYRIHTEIGHRMTGAKVNGRMVPLDHKLETGDIIEIITSKHSYGPSKDWLKLAVSSQAKNKIRQWFKRQQREENVEKGKELVEVEIKKLGFEPKEVIDDQSISVVVEKFNFGNEEEMYAAVGYHGITAAQVAHKLTEKQRKEPKLELSDAINELKVSQSPKKKTAEAGVSVKGIDNMLIRMSRCCNPVPGDEIVGYITRGRGVSIHRKDCLNIINEQHPERLLTVEWEAGQAKEKNYNVDIEITGYDRSGLLNDVLQAVSATNTNIVAVSGRGDTNKQARISMTISIPNVNHLQKVVDRIKQISDVYSVSRVMMT</sequence>
<dbReference type="Gene3D" id="1.10.3210.10">
    <property type="entry name" value="Hypothetical protein af1432"/>
    <property type="match status" value="1"/>
</dbReference>
<dbReference type="InterPro" id="IPR012676">
    <property type="entry name" value="TGS-like"/>
</dbReference>
<dbReference type="CDD" id="cd01668">
    <property type="entry name" value="TGS_RSH"/>
    <property type="match status" value="1"/>
</dbReference>
<comment type="catalytic activity">
    <reaction evidence="8">
        <text>GTP + ATP = guanosine 3'-diphosphate 5'-triphosphate + AMP</text>
        <dbReference type="Rhea" id="RHEA:22088"/>
        <dbReference type="ChEBI" id="CHEBI:30616"/>
        <dbReference type="ChEBI" id="CHEBI:37565"/>
        <dbReference type="ChEBI" id="CHEBI:142410"/>
        <dbReference type="ChEBI" id="CHEBI:456215"/>
        <dbReference type="EC" id="2.7.6.5"/>
    </reaction>
</comment>
<dbReference type="InterPro" id="IPR012675">
    <property type="entry name" value="Beta-grasp_dom_sf"/>
</dbReference>
<dbReference type="CDD" id="cd05399">
    <property type="entry name" value="NT_Rel-Spo_like"/>
    <property type="match status" value="1"/>
</dbReference>
<dbReference type="EMBL" id="UGGP01000001">
    <property type="protein sequence ID" value="STO08689.1"/>
    <property type="molecule type" value="Genomic_DNA"/>
</dbReference>
<dbReference type="UniPathway" id="UPA00908">
    <property type="reaction ID" value="UER00884"/>
</dbReference>
<evidence type="ECO:0000256" key="4">
    <source>
        <dbReference type="ARBA" id="ARBA00023134"/>
    </source>
</evidence>
<dbReference type="SMART" id="SM00471">
    <property type="entry name" value="HDc"/>
    <property type="match status" value="1"/>
</dbReference>
<evidence type="ECO:0000256" key="7">
    <source>
        <dbReference type="ARBA" id="ARBA00033308"/>
    </source>
</evidence>
<evidence type="ECO:0000256" key="1">
    <source>
        <dbReference type="ARBA" id="ARBA00004976"/>
    </source>
</evidence>
<dbReference type="CDD" id="cd04876">
    <property type="entry name" value="ACT_RelA-SpoT"/>
    <property type="match status" value="1"/>
</dbReference>
<dbReference type="InterPro" id="IPR033655">
    <property type="entry name" value="TGS_RelA/SpoT"/>
</dbReference>
<dbReference type="InterPro" id="IPR002912">
    <property type="entry name" value="ACT_dom"/>
</dbReference>
<dbReference type="Gene3D" id="3.10.20.30">
    <property type="match status" value="1"/>
</dbReference>
<evidence type="ECO:0000256" key="3">
    <source>
        <dbReference type="ARBA" id="ARBA00019852"/>
    </source>
</evidence>
<dbReference type="Pfam" id="PF02824">
    <property type="entry name" value="TGS"/>
    <property type="match status" value="1"/>
</dbReference>
<reference evidence="13 14" key="1">
    <citation type="submission" date="2018-06" db="EMBL/GenBank/DDBJ databases">
        <authorList>
            <consortium name="Pathogen Informatics"/>
            <person name="Doyle S."/>
        </authorList>
    </citation>
    <scope>NUCLEOTIDE SEQUENCE [LARGE SCALE GENOMIC DNA]</scope>
    <source>
        <strain evidence="13 14">NCTC13163</strain>
    </source>
</reference>
<name>A0A377FV66_9BACL</name>
<dbReference type="OrthoDB" id="9805041at2"/>
<evidence type="ECO:0000259" key="11">
    <source>
        <dbReference type="PROSITE" id="PS51831"/>
    </source>
</evidence>
<evidence type="ECO:0000256" key="6">
    <source>
        <dbReference type="ARBA" id="ARBA00032407"/>
    </source>
</evidence>
<gene>
    <name evidence="13" type="primary">relA_2</name>
    <name evidence="13" type="ORF">NCTC13163_02066</name>
</gene>
<comment type="function">
    <text evidence="9">In eubacteria ppGpp (guanosine 3'-diphosphate 5'-diphosphate) is a mediator of the stringent response that coordinates a variety of cellular activities in response to changes in nutritional abundance.</text>
</comment>
<protein>
    <recommendedName>
        <fullName evidence="3">GTP pyrophosphokinase</fullName>
        <ecNumber evidence="2">2.7.6.5</ecNumber>
    </recommendedName>
    <alternativeName>
        <fullName evidence="6">(p)ppGpp synthase</fullName>
    </alternativeName>
    <alternativeName>
        <fullName evidence="5">ATP:GTP 3'-pyrophosphotransferase</fullName>
    </alternativeName>
    <alternativeName>
        <fullName evidence="7">ppGpp synthase I</fullName>
    </alternativeName>
</protein>
<dbReference type="GO" id="GO:0016301">
    <property type="term" value="F:kinase activity"/>
    <property type="evidence" value="ECO:0007669"/>
    <property type="project" value="UniProtKB-KW"/>
</dbReference>
<evidence type="ECO:0000256" key="2">
    <source>
        <dbReference type="ARBA" id="ARBA00013251"/>
    </source>
</evidence>
<dbReference type="InterPro" id="IPR006674">
    <property type="entry name" value="HD_domain"/>
</dbReference>
<dbReference type="InterPro" id="IPR043519">
    <property type="entry name" value="NT_sf"/>
</dbReference>
<dbReference type="PANTHER" id="PTHR21262:SF31">
    <property type="entry name" value="GTP PYROPHOSPHOKINASE"/>
    <property type="match status" value="1"/>
</dbReference>
<dbReference type="NCBIfam" id="TIGR00691">
    <property type="entry name" value="spoT_relA"/>
    <property type="match status" value="1"/>
</dbReference>
<accession>A0A377FV66</accession>
<dbReference type="Gene3D" id="3.30.460.10">
    <property type="entry name" value="Beta Polymerase, domain 2"/>
    <property type="match status" value="1"/>
</dbReference>
<feature type="domain" description="HD" evidence="11">
    <location>
        <begin position="50"/>
        <end position="149"/>
    </location>
</feature>
<dbReference type="CDD" id="cd00077">
    <property type="entry name" value="HDc"/>
    <property type="match status" value="1"/>
</dbReference>
<dbReference type="AlphaFoldDB" id="A0A377FV66"/>
<keyword evidence="13" id="KW-0808">Transferase</keyword>
<dbReference type="FunFam" id="3.30.460.10:FF:000001">
    <property type="entry name" value="GTP pyrophosphokinase RelA"/>
    <property type="match status" value="1"/>
</dbReference>
<evidence type="ECO:0000313" key="13">
    <source>
        <dbReference type="EMBL" id="STO08689.1"/>
    </source>
</evidence>